<reference evidence="1 2" key="1">
    <citation type="journal article" date="2011" name="PLoS ONE">
        <title>Haloquadratum walsbyi: limited diversity in a global pond.</title>
        <authorList>
            <person name="Dyall-Smith M."/>
            <person name="Pfeiffer F."/>
            <person name="Klee K."/>
            <person name="Palm P."/>
            <person name="Gross K."/>
            <person name="Schuster S.C."/>
            <person name="Rampp M."/>
            <person name="Oesterhelt D."/>
        </authorList>
    </citation>
    <scope>NUCLEOTIDE SEQUENCE [LARGE SCALE GENOMIC DNA]</scope>
    <source>
        <strain evidence="2">DSM 16854 / JCM 12705 / C23</strain>
    </source>
</reference>
<dbReference type="OrthoDB" id="175085at2157"/>
<accession>G0LL95</accession>
<evidence type="ECO:0000313" key="1">
    <source>
        <dbReference type="EMBL" id="CCC40535.1"/>
    </source>
</evidence>
<dbReference type="RefSeq" id="WP_014556140.1">
    <property type="nucleotide sequence ID" value="NC_017459.1"/>
</dbReference>
<dbReference type="KEGG" id="hwc:Hqrw_2704"/>
<protein>
    <submittedName>
        <fullName evidence="1">Uncharacterized protein</fullName>
    </submittedName>
</protein>
<gene>
    <name evidence="1" type="ordered locus">Hqrw_2704</name>
</gene>
<proteinExistence type="predicted"/>
<name>G0LL95_HALWC</name>
<sequence>MISLLRVVAVLLLFGGAIGVTATGAFSTVEAERTADVDVAGDANALLGIQPAVDPDESAFIQQSDTADSTFAIDVSGRNNAQLNTNATTTAANIFNITNNGESTVTVWIATQGGLQNESDNVNTTFYIDDIGSSQNANVTEIEDRGVSIDRRITTFDAFIDPGQDYVISEPEITGDTPGTEGIGISITPGQSVHISIAVEIDGIDPDSNQAVLNRITILAIADPDQSEAGLEVD</sequence>
<organism evidence="1 2">
    <name type="scientific">Haloquadratum walsbyi (strain DSM 16854 / JCM 12705 / C23)</name>
    <dbReference type="NCBI Taxonomy" id="768065"/>
    <lineage>
        <taxon>Archaea</taxon>
        <taxon>Methanobacteriati</taxon>
        <taxon>Methanobacteriota</taxon>
        <taxon>Stenosarchaea group</taxon>
        <taxon>Halobacteria</taxon>
        <taxon>Halobacteriales</taxon>
        <taxon>Haloferacaceae</taxon>
        <taxon>Haloquadratum</taxon>
    </lineage>
</organism>
<evidence type="ECO:0000313" key="2">
    <source>
        <dbReference type="Proteomes" id="UP000007954"/>
    </source>
</evidence>
<dbReference type="Proteomes" id="UP000007954">
    <property type="component" value="Chromosome"/>
</dbReference>
<dbReference type="GeneID" id="12447441"/>
<dbReference type="AlphaFoldDB" id="G0LL95"/>
<dbReference type="HOGENOM" id="CLU_1063991_0_0_2"/>
<dbReference type="EMBL" id="FR746099">
    <property type="protein sequence ID" value="CCC40535.1"/>
    <property type="molecule type" value="Genomic_DNA"/>
</dbReference>